<gene>
    <name evidence="2" type="primary">ORF30993</name>
</gene>
<dbReference type="AlphaFoldDB" id="A0A0B6YPR0"/>
<name>A0A0B6YPR0_9EUPU</name>
<sequence length="121" mass="13654">NIDSCFQLLKLISETAAKESSELESKIHCLDMEKLVLSESNKRLAGNLKEKEADLLQAESKIQAQNDNISRLESSRQDADALSLSMKNMEATLTGTKIELEESRSQHRMLTVELDQYKVQV</sequence>
<evidence type="ECO:0000313" key="2">
    <source>
        <dbReference type="EMBL" id="CEK57756.1"/>
    </source>
</evidence>
<accession>A0A0B6YPR0</accession>
<organism evidence="2">
    <name type="scientific">Arion vulgaris</name>
    <dbReference type="NCBI Taxonomy" id="1028688"/>
    <lineage>
        <taxon>Eukaryota</taxon>
        <taxon>Metazoa</taxon>
        <taxon>Spiralia</taxon>
        <taxon>Lophotrochozoa</taxon>
        <taxon>Mollusca</taxon>
        <taxon>Gastropoda</taxon>
        <taxon>Heterobranchia</taxon>
        <taxon>Euthyneura</taxon>
        <taxon>Panpulmonata</taxon>
        <taxon>Eupulmonata</taxon>
        <taxon>Stylommatophora</taxon>
        <taxon>Helicina</taxon>
        <taxon>Arionoidea</taxon>
        <taxon>Arionidae</taxon>
        <taxon>Arion</taxon>
    </lineage>
</organism>
<feature type="non-terminal residue" evidence="2">
    <location>
        <position position="121"/>
    </location>
</feature>
<feature type="non-terminal residue" evidence="2">
    <location>
        <position position="1"/>
    </location>
</feature>
<keyword evidence="1" id="KW-0175">Coiled coil</keyword>
<reference evidence="2" key="1">
    <citation type="submission" date="2014-12" db="EMBL/GenBank/DDBJ databases">
        <title>Insight into the proteome of Arion vulgaris.</title>
        <authorList>
            <person name="Aradska J."/>
            <person name="Bulat T."/>
            <person name="Smidak R."/>
            <person name="Sarate P."/>
            <person name="Gangsoo J."/>
            <person name="Sialana F."/>
            <person name="Bilban M."/>
            <person name="Lubec G."/>
        </authorList>
    </citation>
    <scope>NUCLEOTIDE SEQUENCE</scope>
    <source>
        <tissue evidence="2">Skin</tissue>
    </source>
</reference>
<protein>
    <submittedName>
        <fullName evidence="2">Uncharacterized protein</fullName>
    </submittedName>
</protein>
<proteinExistence type="predicted"/>
<evidence type="ECO:0000256" key="1">
    <source>
        <dbReference type="SAM" id="Coils"/>
    </source>
</evidence>
<feature type="coiled-coil region" evidence="1">
    <location>
        <begin position="41"/>
        <end position="120"/>
    </location>
</feature>
<dbReference type="EMBL" id="HACG01010891">
    <property type="protein sequence ID" value="CEK57756.1"/>
    <property type="molecule type" value="Transcribed_RNA"/>
</dbReference>